<feature type="compositionally biased region" description="Polar residues" evidence="2">
    <location>
        <begin position="22"/>
        <end position="34"/>
    </location>
</feature>
<dbReference type="RefSeq" id="WP_002588459.1">
    <property type="nucleotide sequence ID" value="NZ_KB851020.1"/>
</dbReference>
<comment type="caution">
    <text evidence="5">The sequence shown here is derived from an EMBL/GenBank/DDBJ whole genome shotgun (WGS) entry which is preliminary data.</text>
</comment>
<dbReference type="Proteomes" id="UP000013085">
    <property type="component" value="Unassembled WGS sequence"/>
</dbReference>
<feature type="region of interest" description="Disordered" evidence="2">
    <location>
        <begin position="22"/>
        <end position="73"/>
    </location>
</feature>
<dbReference type="GeneID" id="57960814"/>
<dbReference type="HOGENOM" id="CLU_038034_13_3_9"/>
<dbReference type="PANTHER" id="PTHR30535:SF34">
    <property type="entry name" value="MOLYBDATE-BINDING PROTEIN MOLA"/>
    <property type="match status" value="1"/>
</dbReference>
<evidence type="ECO:0000259" key="4">
    <source>
        <dbReference type="PROSITE" id="PS50983"/>
    </source>
</evidence>
<dbReference type="PROSITE" id="PS50983">
    <property type="entry name" value="FE_B12_PBP"/>
    <property type="match status" value="1"/>
</dbReference>
<evidence type="ECO:0000313" key="5">
    <source>
        <dbReference type="EMBL" id="ENZ15215.1"/>
    </source>
</evidence>
<accession>A0A0E2HBC9</accession>
<dbReference type="PANTHER" id="PTHR30535">
    <property type="entry name" value="VITAMIN B12-BINDING PROTEIN"/>
    <property type="match status" value="1"/>
</dbReference>
<evidence type="ECO:0000256" key="1">
    <source>
        <dbReference type="ARBA" id="ARBA00008814"/>
    </source>
</evidence>
<comment type="similarity">
    <text evidence="1">Belongs to the bacterial solute-binding protein 8 family.</text>
</comment>
<evidence type="ECO:0000313" key="6">
    <source>
        <dbReference type="Proteomes" id="UP000013085"/>
    </source>
</evidence>
<dbReference type="Gene3D" id="1.20.58.2180">
    <property type="match status" value="1"/>
</dbReference>
<name>A0A0E2HBC9_9FIRM</name>
<evidence type="ECO:0000256" key="3">
    <source>
        <dbReference type="SAM" id="SignalP"/>
    </source>
</evidence>
<dbReference type="EMBL" id="AGYR01000023">
    <property type="protein sequence ID" value="ENZ15215.1"/>
    <property type="molecule type" value="Genomic_DNA"/>
</dbReference>
<sequence length="381" mass="40860">MKKILAILLSASLVMASVTGCTSRTGGNQVQSETEGQKAESQEAVPDTQSRTEAADEEAVKEEPSPAADAGTSGAIKITDAVGREVVLDKPADKIVSGYYITTSMMIALGIEDKLVGIEAKAASRPIYGLAAPEFLNLPDVGTAKEFNLEGCISLEPDLVVLPKRLSEQAETLSGMGIAVLVVNPEDTDLLLETISMIGQAAGAKEQAEKLISYYDTKLEELDKISGEKTEKPSVYIAGTSSVLTAAAPAMYQNSVIETAGGVNAASDLTDKGWANISYEQLIAYNPDILVIIPEADFTKEDVMKDGQLAEINAVKNAQVYEMPEDFEAWDSPVPSGILGCMWLSSIINEDKYPFDTFAEEAADFYKEFYHTDIDTALITK</sequence>
<dbReference type="InterPro" id="IPR002491">
    <property type="entry name" value="ABC_transptr_periplasmic_BD"/>
</dbReference>
<dbReference type="PROSITE" id="PS51257">
    <property type="entry name" value="PROKAR_LIPOPROTEIN"/>
    <property type="match status" value="1"/>
</dbReference>
<feature type="chain" id="PRO_5038850111" description="Fe/B12 periplasmic-binding domain-containing protein" evidence="3">
    <location>
        <begin position="17"/>
        <end position="381"/>
    </location>
</feature>
<reference evidence="5 6" key="1">
    <citation type="submission" date="2013-01" db="EMBL/GenBank/DDBJ databases">
        <title>The Genome Sequence of Clostridium clostridioforme 90A8.</title>
        <authorList>
            <consortium name="The Broad Institute Genome Sequencing Platform"/>
            <person name="Earl A."/>
            <person name="Ward D."/>
            <person name="Feldgarden M."/>
            <person name="Gevers D."/>
            <person name="Courvalin P."/>
            <person name="Lambert T."/>
            <person name="Walker B."/>
            <person name="Young S.K."/>
            <person name="Zeng Q."/>
            <person name="Gargeya S."/>
            <person name="Fitzgerald M."/>
            <person name="Haas B."/>
            <person name="Abouelleil A."/>
            <person name="Alvarado L."/>
            <person name="Arachchi H.M."/>
            <person name="Berlin A.M."/>
            <person name="Chapman S.B."/>
            <person name="Dewar J."/>
            <person name="Goldberg J."/>
            <person name="Griggs A."/>
            <person name="Gujja S."/>
            <person name="Hansen M."/>
            <person name="Howarth C."/>
            <person name="Imamovic A."/>
            <person name="Larimer J."/>
            <person name="McCowan C."/>
            <person name="Murphy C."/>
            <person name="Neiman D."/>
            <person name="Pearson M."/>
            <person name="Priest M."/>
            <person name="Roberts A."/>
            <person name="Saif S."/>
            <person name="Shea T."/>
            <person name="Sisk P."/>
            <person name="Sykes S."/>
            <person name="Wortman J."/>
            <person name="Nusbaum C."/>
            <person name="Birren B."/>
        </authorList>
    </citation>
    <scope>NUCLEOTIDE SEQUENCE [LARGE SCALE GENOMIC DNA]</scope>
    <source>
        <strain evidence="5 6">90A8</strain>
    </source>
</reference>
<dbReference type="InterPro" id="IPR050902">
    <property type="entry name" value="ABC_Transporter_SBP"/>
</dbReference>
<protein>
    <recommendedName>
        <fullName evidence="4">Fe/B12 periplasmic-binding domain-containing protein</fullName>
    </recommendedName>
</protein>
<feature type="signal peptide" evidence="3">
    <location>
        <begin position="1"/>
        <end position="16"/>
    </location>
</feature>
<organism evidence="5 6">
    <name type="scientific">[Clostridium] clostridioforme 90A8</name>
    <dbReference type="NCBI Taxonomy" id="999408"/>
    <lineage>
        <taxon>Bacteria</taxon>
        <taxon>Bacillati</taxon>
        <taxon>Bacillota</taxon>
        <taxon>Clostridia</taxon>
        <taxon>Lachnospirales</taxon>
        <taxon>Lachnospiraceae</taxon>
        <taxon>Enterocloster</taxon>
    </lineage>
</organism>
<dbReference type="PATRIC" id="fig|999408.3.peg.2442"/>
<dbReference type="Pfam" id="PF01497">
    <property type="entry name" value="Peripla_BP_2"/>
    <property type="match status" value="1"/>
</dbReference>
<dbReference type="AlphaFoldDB" id="A0A0E2HBC9"/>
<gene>
    <name evidence="5" type="ORF">HMPREF1090_02275</name>
</gene>
<proteinExistence type="inferred from homology"/>
<dbReference type="SUPFAM" id="SSF53807">
    <property type="entry name" value="Helical backbone' metal receptor"/>
    <property type="match status" value="1"/>
</dbReference>
<evidence type="ECO:0000256" key="2">
    <source>
        <dbReference type="SAM" id="MobiDB-lite"/>
    </source>
</evidence>
<feature type="domain" description="Fe/B12 periplasmic-binding" evidence="4">
    <location>
        <begin position="94"/>
        <end position="352"/>
    </location>
</feature>
<keyword evidence="3" id="KW-0732">Signal</keyword>
<dbReference type="Gene3D" id="3.40.50.1980">
    <property type="entry name" value="Nitrogenase molybdenum iron protein domain"/>
    <property type="match status" value="2"/>
</dbReference>